<dbReference type="AlphaFoldDB" id="A0A8S0RHN6"/>
<dbReference type="InterPro" id="IPR036910">
    <property type="entry name" value="HMG_box_dom_sf"/>
</dbReference>
<sequence>MVSQPRARKRVHSIPRGPDGSAFQKCEKCGLLVAIALTDMHECEIKKLSTKKLKSQFGIRNSNGLKIQYQPRSAFRLFIEKLLSTSKDGNEIEVDRKGFDIWKKMSKEERIPFVLQAEKINSAYVKLLLEEENEIEWVDDEADSAEIGRRHDKVRFPPCFEFELWLTLLLNYVRLDHRTMTSLRCITILKDPVDFISSGLNH</sequence>
<dbReference type="GO" id="GO:0003677">
    <property type="term" value="F:DNA binding"/>
    <property type="evidence" value="ECO:0007669"/>
    <property type="project" value="TreeGrafter"/>
</dbReference>
<dbReference type="PANTHER" id="PTHR47658:SF2">
    <property type="entry name" value="HMG-BOX (HIGH MOBILITY GROUP) DNA-BINDING FAMILY PROTEIN"/>
    <property type="match status" value="1"/>
</dbReference>
<dbReference type="OrthoDB" id="1919336at2759"/>
<dbReference type="Gene3D" id="1.10.30.10">
    <property type="entry name" value="High mobility group box domain"/>
    <property type="match status" value="1"/>
</dbReference>
<organism evidence="1 2">
    <name type="scientific">Olea europaea subsp. europaea</name>
    <dbReference type="NCBI Taxonomy" id="158383"/>
    <lineage>
        <taxon>Eukaryota</taxon>
        <taxon>Viridiplantae</taxon>
        <taxon>Streptophyta</taxon>
        <taxon>Embryophyta</taxon>
        <taxon>Tracheophyta</taxon>
        <taxon>Spermatophyta</taxon>
        <taxon>Magnoliopsida</taxon>
        <taxon>eudicotyledons</taxon>
        <taxon>Gunneridae</taxon>
        <taxon>Pentapetalae</taxon>
        <taxon>asterids</taxon>
        <taxon>lamiids</taxon>
        <taxon>Lamiales</taxon>
        <taxon>Oleaceae</taxon>
        <taxon>Oleeae</taxon>
        <taxon>Olea</taxon>
    </lineage>
</organism>
<dbReference type="GO" id="GO:0005634">
    <property type="term" value="C:nucleus"/>
    <property type="evidence" value="ECO:0007669"/>
    <property type="project" value="TreeGrafter"/>
</dbReference>
<comment type="caution">
    <text evidence="1">The sequence shown here is derived from an EMBL/GenBank/DDBJ whole genome shotgun (WGS) entry which is preliminary data.</text>
</comment>
<protein>
    <recommendedName>
        <fullName evidence="3">HMG box domain-containing protein</fullName>
    </recommendedName>
</protein>
<reference evidence="1 2" key="1">
    <citation type="submission" date="2019-12" db="EMBL/GenBank/DDBJ databases">
        <authorList>
            <person name="Alioto T."/>
            <person name="Alioto T."/>
            <person name="Gomez Garrido J."/>
        </authorList>
    </citation>
    <scope>NUCLEOTIDE SEQUENCE [LARGE SCALE GENOMIC DNA]</scope>
</reference>
<dbReference type="Gramene" id="OE9A050042T2">
    <property type="protein sequence ID" value="OE9A050042C2"/>
    <property type="gene ID" value="OE9A050042"/>
</dbReference>
<keyword evidence="2" id="KW-1185">Reference proteome</keyword>
<accession>A0A8S0RHN6</accession>
<dbReference type="SUPFAM" id="SSF47095">
    <property type="entry name" value="HMG-box"/>
    <property type="match status" value="1"/>
</dbReference>
<dbReference type="GO" id="GO:0010197">
    <property type="term" value="P:polar nucleus fusion"/>
    <property type="evidence" value="ECO:0007669"/>
    <property type="project" value="TreeGrafter"/>
</dbReference>
<gene>
    <name evidence="1" type="ORF">OLEA9_A050042</name>
</gene>
<name>A0A8S0RHN6_OLEEU</name>
<evidence type="ECO:0000313" key="2">
    <source>
        <dbReference type="Proteomes" id="UP000594638"/>
    </source>
</evidence>
<dbReference type="EMBL" id="CACTIH010003622">
    <property type="protein sequence ID" value="CAA2978809.1"/>
    <property type="molecule type" value="Genomic_DNA"/>
</dbReference>
<evidence type="ECO:0000313" key="1">
    <source>
        <dbReference type="EMBL" id="CAA2978809.1"/>
    </source>
</evidence>
<evidence type="ECO:0008006" key="3">
    <source>
        <dbReference type="Google" id="ProtNLM"/>
    </source>
</evidence>
<proteinExistence type="predicted"/>
<dbReference type="Proteomes" id="UP000594638">
    <property type="component" value="Unassembled WGS sequence"/>
</dbReference>
<dbReference type="PANTHER" id="PTHR47658">
    <property type="entry name" value="HIGH MOBILITY GROUP B PROTEIN 12-RELATED"/>
    <property type="match status" value="1"/>
</dbReference>